<feature type="region of interest" description="Disordered" evidence="7">
    <location>
        <begin position="423"/>
        <end position="469"/>
    </location>
</feature>
<feature type="compositionally biased region" description="Polar residues" evidence="7">
    <location>
        <begin position="423"/>
        <end position="435"/>
    </location>
</feature>
<dbReference type="GO" id="GO:0005634">
    <property type="term" value="C:nucleus"/>
    <property type="evidence" value="ECO:0007669"/>
    <property type="project" value="UniProtKB-SubCell"/>
</dbReference>
<keyword evidence="5" id="KW-0804">Transcription</keyword>
<dbReference type="CDD" id="cd12148">
    <property type="entry name" value="fungal_TF_MHR"/>
    <property type="match status" value="1"/>
</dbReference>
<dbReference type="Gene3D" id="4.10.240.10">
    <property type="entry name" value="Zn(2)-C6 fungal-type DNA-binding domain"/>
    <property type="match status" value="1"/>
</dbReference>
<dbReference type="InterPro" id="IPR007219">
    <property type="entry name" value="XnlR_reg_dom"/>
</dbReference>
<dbReference type="eggNOG" id="ENOG502SKDZ">
    <property type="taxonomic scope" value="Eukaryota"/>
</dbReference>
<reference evidence="10" key="1">
    <citation type="journal article" date="2012" name="Science">
        <title>The Paleozoic origin of enzymatic lignin decomposition reconstructed from 31 fungal genomes.</title>
        <authorList>
            <person name="Floudas D."/>
            <person name="Binder M."/>
            <person name="Riley R."/>
            <person name="Barry K."/>
            <person name="Blanchette R.A."/>
            <person name="Henrissat B."/>
            <person name="Martinez A.T."/>
            <person name="Otillar R."/>
            <person name="Spatafora J.W."/>
            <person name="Yadav J.S."/>
            <person name="Aerts A."/>
            <person name="Benoit I."/>
            <person name="Boyd A."/>
            <person name="Carlson A."/>
            <person name="Copeland A."/>
            <person name="Coutinho P.M."/>
            <person name="de Vries R.P."/>
            <person name="Ferreira P."/>
            <person name="Findley K."/>
            <person name="Foster B."/>
            <person name="Gaskell J."/>
            <person name="Glotzer D."/>
            <person name="Gorecki P."/>
            <person name="Heitman J."/>
            <person name="Hesse C."/>
            <person name="Hori C."/>
            <person name="Igarashi K."/>
            <person name="Jurgens J.A."/>
            <person name="Kallen N."/>
            <person name="Kersten P."/>
            <person name="Kohler A."/>
            <person name="Kuees U."/>
            <person name="Kumar T.K.A."/>
            <person name="Kuo A."/>
            <person name="LaButti K."/>
            <person name="Larrondo L.F."/>
            <person name="Lindquist E."/>
            <person name="Ling A."/>
            <person name="Lombard V."/>
            <person name="Lucas S."/>
            <person name="Lundell T."/>
            <person name="Martin R."/>
            <person name="McLaughlin D.J."/>
            <person name="Morgenstern I."/>
            <person name="Morin E."/>
            <person name="Murat C."/>
            <person name="Nagy L.G."/>
            <person name="Nolan M."/>
            <person name="Ohm R.A."/>
            <person name="Patyshakuliyeva A."/>
            <person name="Rokas A."/>
            <person name="Ruiz-Duenas F.J."/>
            <person name="Sabat G."/>
            <person name="Salamov A."/>
            <person name="Samejima M."/>
            <person name="Schmutz J."/>
            <person name="Slot J.C."/>
            <person name="St John F."/>
            <person name="Stenlid J."/>
            <person name="Sun H."/>
            <person name="Sun S."/>
            <person name="Syed K."/>
            <person name="Tsang A."/>
            <person name="Wiebenga A."/>
            <person name="Young D."/>
            <person name="Pisabarro A."/>
            <person name="Eastwood D.C."/>
            <person name="Martin F."/>
            <person name="Cullen D."/>
            <person name="Grigoriev I.V."/>
            <person name="Hibbett D.S."/>
        </authorList>
    </citation>
    <scope>NUCLEOTIDE SEQUENCE [LARGE SCALE GENOMIC DNA]</scope>
    <source>
        <strain evidence="10">HHB-11173 SS5</strain>
    </source>
</reference>
<keyword evidence="6" id="KW-0539">Nucleus</keyword>
<dbReference type="InterPro" id="IPR051089">
    <property type="entry name" value="prtT"/>
</dbReference>
<keyword evidence="2" id="KW-0479">Metal-binding</keyword>
<dbReference type="GO" id="GO:0000976">
    <property type="term" value="F:transcription cis-regulatory region binding"/>
    <property type="evidence" value="ECO:0007669"/>
    <property type="project" value="TreeGrafter"/>
</dbReference>
<dbReference type="PANTHER" id="PTHR31845">
    <property type="entry name" value="FINGER DOMAIN PROTEIN, PUTATIVE-RELATED"/>
    <property type="match status" value="1"/>
</dbReference>
<dbReference type="GeneID" id="18881587"/>
<feature type="region of interest" description="Disordered" evidence="7">
    <location>
        <begin position="1135"/>
        <end position="1177"/>
    </location>
</feature>
<sequence length="1255" mass="136426">MTSSLQQWDAQPPQLEQFVIDQEYDQFLPQPFGPDHPQPSSHSITPRYQPQPNTAPSYSTFPGADTQHDHQPAYGAQNAWSLPPDHAFALSQPPQPALNQQQYGQQQQQHRPPPPSAFAPTSPPYWANAQPPPMPGARRPGVSPAPAPGPQITSDPAAAFVTSPTSIDGASGAYNAPGTFGYGGGGGAPPNTAYRQPQQHYPPSASAGPGPETSAARSSSHYRSPADARPARPPQPQLQMPASGGGTGLKRQRTNTVVDPSSSSAAARAAAYREPADASHASDNEDDGEGELERDAGRVTLQPRESLRERGACSRCKMLKVKCVRDPDLSISKGLDPDVCRRCMNGGHECVVPGKRPRKQPPKRGDLMQRIQAQAAHIERLMKQLEAATLAANDKHQGAHRPQNVSVPTPSLSVSAPYLMSPLSNASHSGISADSRSPEAERGDPLDDRDLGRYSLGQPPPPSTAPDPRVQDWIAKARASFEQFGGYIGMGGARGGGVTRALVADEDPEDEESSDEYADYDVLDEESELDIAVESDGESAVVDAGSPYGVMSVGPSRSRRASNNPSEDGSGGGARREPAAGTKQKLASLPTEAVPFGLMADMSLKMKAGKQRPGKKGSGTESVPGSPENTTGTAEASGAGQGDASGDVAEEHHEERVGIADEDYFRPSPEPETRGPSIVDPSHQAPHILAKGIVTPDEVEKLFRIYFDYMNCSLSILDPVLYTAKTTYWRSPFLFTVICAVASRYYGLRPELYGELMNYARLAAGTALIGGPKTVENVFAYILLALYPLPVKKWEDDRTWLYLGLAIRIATDLNLHHPSTAKPRNESHARELLNRTRAWINCFNLDRSTGSQYGKSPIIPNHDYVANHSEEWWHSSEYNLRNFDIHLSGYNAELRCLSQFRAKVYSDPNHPTLLNKDADIGKLAMDTDDKLQNLWKVWTDRLKTVDAGDAQGQFRSGIMSLAYSYARLAALSVGFQHAFGKRGSNPHEFLQRCWRAASDVVTDFANNLGTATNRIFLRHGPEAQSVFVTFACAFLVKLLHPKYANYMTVEQRQGIRPKVQRIAELLGSPDVAIDDRHAPKLYSHFLENLLATPLARADPTLLHKRSSAARRNAPKQRTVSPATSPTVEYASYFDAPHSRSAPNSHYPSPTEQRTSVSPPPAATTFGQLPTSPTSSAFLNPHGLGLGLNQDHPTLFNPPLAFDDELMQTMQTAVDQTFWPGVWPGFGWMGQFNHQNDSDVLMGSVDPRMIGTFSSS</sequence>
<dbReference type="InterPro" id="IPR036864">
    <property type="entry name" value="Zn2-C6_fun-type_DNA-bd_sf"/>
</dbReference>
<feature type="compositionally biased region" description="Low complexity" evidence="7">
    <location>
        <begin position="97"/>
        <end position="110"/>
    </location>
</feature>
<feature type="compositionally biased region" description="Basic and acidic residues" evidence="7">
    <location>
        <begin position="649"/>
        <end position="673"/>
    </location>
</feature>
<feature type="compositionally biased region" description="Basic and acidic residues" evidence="7">
    <location>
        <begin position="436"/>
        <end position="452"/>
    </location>
</feature>
<protein>
    <recommendedName>
        <fullName evidence="8">Xylanolytic transcriptional activator regulatory domain-containing protein</fullName>
    </recommendedName>
</protein>
<feature type="compositionally biased region" description="Low complexity" evidence="7">
    <location>
        <begin position="634"/>
        <end position="647"/>
    </location>
</feature>
<keyword evidence="4" id="KW-0238">DNA-binding</keyword>
<dbReference type="OMA" id="RCKGLKV"/>
<name>R7S354_PUNST</name>
<dbReference type="SMART" id="SM00906">
    <property type="entry name" value="Fungal_trans"/>
    <property type="match status" value="1"/>
</dbReference>
<keyword evidence="3" id="KW-0805">Transcription regulation</keyword>
<evidence type="ECO:0000313" key="10">
    <source>
        <dbReference type="Proteomes" id="UP000054196"/>
    </source>
</evidence>
<dbReference type="SUPFAM" id="SSF57701">
    <property type="entry name" value="Zn2/Cys6 DNA-binding domain"/>
    <property type="match status" value="1"/>
</dbReference>
<feature type="compositionally biased region" description="Polar residues" evidence="7">
    <location>
        <begin position="1140"/>
        <end position="1156"/>
    </location>
</feature>
<dbReference type="KEGG" id="psq:PUNSTDRAFT_146153"/>
<evidence type="ECO:0000256" key="4">
    <source>
        <dbReference type="ARBA" id="ARBA00023125"/>
    </source>
</evidence>
<feature type="region of interest" description="Disordered" evidence="7">
    <location>
        <begin position="534"/>
        <end position="592"/>
    </location>
</feature>
<comment type="subcellular location">
    <subcellularLocation>
        <location evidence="1">Nucleus</location>
    </subcellularLocation>
</comment>
<feature type="compositionally biased region" description="Basic and acidic residues" evidence="7">
    <location>
        <begin position="274"/>
        <end position="283"/>
    </location>
</feature>
<evidence type="ECO:0000256" key="6">
    <source>
        <dbReference type="ARBA" id="ARBA00023242"/>
    </source>
</evidence>
<evidence type="ECO:0000256" key="7">
    <source>
        <dbReference type="SAM" id="MobiDB-lite"/>
    </source>
</evidence>
<feature type="domain" description="Xylanolytic transcriptional activator regulatory" evidence="8">
    <location>
        <begin position="799"/>
        <end position="876"/>
    </location>
</feature>
<feature type="compositionally biased region" description="Polar residues" evidence="7">
    <location>
        <begin position="619"/>
        <end position="633"/>
    </location>
</feature>
<dbReference type="PANTHER" id="PTHR31845:SF19">
    <property type="entry name" value="TRANSCRIPTION FACTOR DOMAIN-CONTAINING PROTEIN"/>
    <property type="match status" value="1"/>
</dbReference>
<proteinExistence type="predicted"/>
<feature type="compositionally biased region" description="Polar residues" evidence="7">
    <location>
        <begin position="1164"/>
        <end position="1177"/>
    </location>
</feature>
<feature type="compositionally biased region" description="Low complexity" evidence="7">
    <location>
        <begin position="259"/>
        <end position="273"/>
    </location>
</feature>
<dbReference type="GO" id="GO:0000981">
    <property type="term" value="F:DNA-binding transcription factor activity, RNA polymerase II-specific"/>
    <property type="evidence" value="ECO:0007669"/>
    <property type="project" value="InterPro"/>
</dbReference>
<dbReference type="InterPro" id="IPR001138">
    <property type="entry name" value="Zn2Cys6_DnaBD"/>
</dbReference>
<dbReference type="AlphaFoldDB" id="R7S354"/>
<dbReference type="OrthoDB" id="39175at2759"/>
<feature type="compositionally biased region" description="Pro residues" evidence="7">
    <location>
        <begin position="111"/>
        <end position="123"/>
    </location>
</feature>
<evidence type="ECO:0000256" key="5">
    <source>
        <dbReference type="ARBA" id="ARBA00023163"/>
    </source>
</evidence>
<dbReference type="GO" id="GO:0008270">
    <property type="term" value="F:zinc ion binding"/>
    <property type="evidence" value="ECO:0007669"/>
    <property type="project" value="InterPro"/>
</dbReference>
<dbReference type="RefSeq" id="XP_007387743.1">
    <property type="nucleotide sequence ID" value="XM_007387681.1"/>
</dbReference>
<dbReference type="GO" id="GO:0006351">
    <property type="term" value="P:DNA-templated transcription"/>
    <property type="evidence" value="ECO:0007669"/>
    <property type="project" value="InterPro"/>
</dbReference>
<feature type="compositionally biased region" description="Polar residues" evidence="7">
    <location>
        <begin position="38"/>
        <end position="60"/>
    </location>
</feature>
<feature type="region of interest" description="Disordered" evidence="7">
    <location>
        <begin position="1"/>
        <end position="309"/>
    </location>
</feature>
<feature type="region of interest" description="Disordered" evidence="7">
    <location>
        <begin position="607"/>
        <end position="680"/>
    </location>
</feature>
<dbReference type="Proteomes" id="UP000054196">
    <property type="component" value="Unassembled WGS sequence"/>
</dbReference>
<gene>
    <name evidence="9" type="ORF">PUNSTDRAFT_146153</name>
</gene>
<dbReference type="Pfam" id="PF04082">
    <property type="entry name" value="Fungal_trans"/>
    <property type="match status" value="1"/>
</dbReference>
<evidence type="ECO:0000256" key="2">
    <source>
        <dbReference type="ARBA" id="ARBA00022723"/>
    </source>
</evidence>
<dbReference type="CDD" id="cd00067">
    <property type="entry name" value="GAL4"/>
    <property type="match status" value="1"/>
</dbReference>
<evidence type="ECO:0000259" key="8">
    <source>
        <dbReference type="SMART" id="SM00906"/>
    </source>
</evidence>
<evidence type="ECO:0000313" key="9">
    <source>
        <dbReference type="EMBL" id="EIN04820.1"/>
    </source>
</evidence>
<keyword evidence="10" id="KW-1185">Reference proteome</keyword>
<evidence type="ECO:0000256" key="3">
    <source>
        <dbReference type="ARBA" id="ARBA00023015"/>
    </source>
</evidence>
<dbReference type="HOGENOM" id="CLU_004538_0_0_1"/>
<evidence type="ECO:0000256" key="1">
    <source>
        <dbReference type="ARBA" id="ARBA00004123"/>
    </source>
</evidence>
<dbReference type="EMBL" id="JH687552">
    <property type="protein sequence ID" value="EIN04820.1"/>
    <property type="molecule type" value="Genomic_DNA"/>
</dbReference>
<organism evidence="9 10">
    <name type="scientific">Punctularia strigosozonata (strain HHB-11173)</name>
    <name type="common">White-rot fungus</name>
    <dbReference type="NCBI Taxonomy" id="741275"/>
    <lineage>
        <taxon>Eukaryota</taxon>
        <taxon>Fungi</taxon>
        <taxon>Dikarya</taxon>
        <taxon>Basidiomycota</taxon>
        <taxon>Agaricomycotina</taxon>
        <taxon>Agaricomycetes</taxon>
        <taxon>Corticiales</taxon>
        <taxon>Punctulariaceae</taxon>
        <taxon>Punctularia</taxon>
    </lineage>
</organism>
<accession>R7S354</accession>